<dbReference type="EMBL" id="CP071709">
    <property type="protein sequence ID" value="QVY61838.1"/>
    <property type="molecule type" value="Genomic_DNA"/>
</dbReference>
<dbReference type="RefSeq" id="WP_214477049.1">
    <property type="nucleotide sequence ID" value="NZ_CP071709.1"/>
</dbReference>
<protein>
    <submittedName>
        <fullName evidence="2">YozQ family protein</fullName>
    </submittedName>
</protein>
<name>A0ABX8FD55_9BACI</name>
<organism evidence="2 3">
    <name type="scientific">Cytobacillus gottheilii</name>
    <dbReference type="NCBI Taxonomy" id="859144"/>
    <lineage>
        <taxon>Bacteria</taxon>
        <taxon>Bacillati</taxon>
        <taxon>Bacillota</taxon>
        <taxon>Bacilli</taxon>
        <taxon>Bacillales</taxon>
        <taxon>Bacillaceae</taxon>
        <taxon>Cytobacillus</taxon>
    </lineage>
</organism>
<gene>
    <name evidence="2" type="ORF">J1899_01500</name>
</gene>
<evidence type="ECO:0000313" key="2">
    <source>
        <dbReference type="EMBL" id="QVY61838.1"/>
    </source>
</evidence>
<reference evidence="2 3" key="1">
    <citation type="submission" date="2021-03" db="EMBL/GenBank/DDBJ databases">
        <title>The first data on the complete genome of the tetrodotoxin-producing bacterium.</title>
        <authorList>
            <person name="Melnikova D.I."/>
            <person name="Nijland R."/>
            <person name="Magarlamov T.Y."/>
        </authorList>
    </citation>
    <scope>NUCLEOTIDE SEQUENCE [LARGE SCALE GENOMIC DNA]</scope>
    <source>
        <strain evidence="2 3">1839</strain>
    </source>
</reference>
<dbReference type="InterPro" id="IPR025100">
    <property type="entry name" value="DUF4025"/>
</dbReference>
<accession>A0ABX8FD55</accession>
<evidence type="ECO:0000256" key="1">
    <source>
        <dbReference type="SAM" id="MobiDB-lite"/>
    </source>
</evidence>
<proteinExistence type="predicted"/>
<dbReference type="Pfam" id="PF13217">
    <property type="entry name" value="DUF4025"/>
    <property type="match status" value="1"/>
</dbReference>
<keyword evidence="3" id="KW-1185">Reference proteome</keyword>
<feature type="compositionally biased region" description="Basic and acidic residues" evidence="1">
    <location>
        <begin position="16"/>
        <end position="26"/>
    </location>
</feature>
<sequence length="68" mass="7659">MTKKNQQSLELAGRTYRPDDYKKEDQLSSGLAHTHEQASDTYTEGTIDGKIENVNGKDIPLSRDGYDK</sequence>
<feature type="region of interest" description="Disordered" evidence="1">
    <location>
        <begin position="1"/>
        <end position="68"/>
    </location>
</feature>
<dbReference type="Proteomes" id="UP000679247">
    <property type="component" value="Chromosome"/>
</dbReference>
<evidence type="ECO:0000313" key="3">
    <source>
        <dbReference type="Proteomes" id="UP000679247"/>
    </source>
</evidence>